<dbReference type="CDD" id="cd01129">
    <property type="entry name" value="PulE-GspE-like"/>
    <property type="match status" value="1"/>
</dbReference>
<dbReference type="Proteomes" id="UP001204142">
    <property type="component" value="Unassembled WGS sequence"/>
</dbReference>
<feature type="domain" description="Bacterial type II secretion system protein E" evidence="4">
    <location>
        <begin position="207"/>
        <end position="221"/>
    </location>
</feature>
<dbReference type="InterPro" id="IPR001482">
    <property type="entry name" value="T2SS/T4SS_dom"/>
</dbReference>
<dbReference type="EMBL" id="JANIGO010000005">
    <property type="protein sequence ID" value="MCQ8897451.1"/>
    <property type="molecule type" value="Genomic_DNA"/>
</dbReference>
<dbReference type="Gene3D" id="3.40.50.300">
    <property type="entry name" value="P-loop containing nucleotide triphosphate hydrolases"/>
    <property type="match status" value="1"/>
</dbReference>
<dbReference type="Pfam" id="PF00437">
    <property type="entry name" value="T2SSE"/>
    <property type="match status" value="1"/>
</dbReference>
<dbReference type="SUPFAM" id="SSF52540">
    <property type="entry name" value="P-loop containing nucleoside triphosphate hydrolases"/>
    <property type="match status" value="1"/>
</dbReference>
<gene>
    <name evidence="5" type="ORF">NQT62_13500</name>
</gene>
<evidence type="ECO:0000313" key="6">
    <source>
        <dbReference type="Proteomes" id="UP001204142"/>
    </source>
</evidence>
<protein>
    <submittedName>
        <fullName evidence="5">ATPase, T2SS/T4P/T4SS family</fullName>
    </submittedName>
</protein>
<keyword evidence="2" id="KW-0547">Nucleotide-binding</keyword>
<dbReference type="PROSITE" id="PS00662">
    <property type="entry name" value="T2SP_E"/>
    <property type="match status" value="1"/>
</dbReference>
<dbReference type="Gene3D" id="3.30.450.90">
    <property type="match status" value="1"/>
</dbReference>
<evidence type="ECO:0000256" key="2">
    <source>
        <dbReference type="ARBA" id="ARBA00022741"/>
    </source>
</evidence>
<evidence type="ECO:0000256" key="1">
    <source>
        <dbReference type="ARBA" id="ARBA00006611"/>
    </source>
</evidence>
<comment type="caution">
    <text evidence="5">The sequence shown here is derived from an EMBL/GenBank/DDBJ whole genome shotgun (WGS) entry which is preliminary data.</text>
</comment>
<dbReference type="InterPro" id="IPR003593">
    <property type="entry name" value="AAA+_ATPase"/>
</dbReference>
<dbReference type="PANTHER" id="PTHR30258">
    <property type="entry name" value="TYPE II SECRETION SYSTEM PROTEIN GSPE-RELATED"/>
    <property type="match status" value="1"/>
</dbReference>
<dbReference type="InterPro" id="IPR027417">
    <property type="entry name" value="P-loop_NTPase"/>
</dbReference>
<name>A0ABT1WIV0_9BURK</name>
<dbReference type="RefSeq" id="WP_256765257.1">
    <property type="nucleotide sequence ID" value="NZ_JANIGO010000005.1"/>
</dbReference>
<comment type="similarity">
    <text evidence="1">Belongs to the GSP E family.</text>
</comment>
<keyword evidence="3" id="KW-0067">ATP-binding</keyword>
<reference evidence="5 6" key="1">
    <citation type="submission" date="2022-07" db="EMBL/GenBank/DDBJ databases">
        <authorList>
            <person name="Xamxidin M."/>
            <person name="Wu M."/>
        </authorList>
    </citation>
    <scope>NUCLEOTIDE SEQUENCE [LARGE SCALE GENOMIC DNA]</scope>
    <source>
        <strain evidence="5 6">NBRC 111650</strain>
    </source>
</reference>
<evidence type="ECO:0000259" key="4">
    <source>
        <dbReference type="PROSITE" id="PS00662"/>
    </source>
</evidence>
<dbReference type="SMART" id="SM00382">
    <property type="entry name" value="AAA"/>
    <property type="match status" value="1"/>
</dbReference>
<evidence type="ECO:0000313" key="5">
    <source>
        <dbReference type="EMBL" id="MCQ8897451.1"/>
    </source>
</evidence>
<keyword evidence="6" id="KW-1185">Reference proteome</keyword>
<proteinExistence type="inferred from homology"/>
<organism evidence="5 6">
    <name type="scientific">Limnobacter humi</name>
    <dbReference type="NCBI Taxonomy" id="1778671"/>
    <lineage>
        <taxon>Bacteria</taxon>
        <taxon>Pseudomonadati</taxon>
        <taxon>Pseudomonadota</taxon>
        <taxon>Betaproteobacteria</taxon>
        <taxon>Burkholderiales</taxon>
        <taxon>Burkholderiaceae</taxon>
        <taxon>Limnobacter</taxon>
    </lineage>
</organism>
<sequence length="324" mass="35010">MSQGQHPFLTALQSTWADVLTYAHGAGASDLHLTAGDNHYHASLRIAGHIGQRQTLLPTTARALIQTLKAACNMNIAESRRPQDGRLSHLGLDIRLATHPGLHGESLVIRLLNTHAAQGLGNLNFPAPLVQSLRKLATLDHGLLLVAGATGAGKSTTLHAILHELGEHTGRLVTLEEPVEVIHPKALQTDLTRLPHLDVAAGLRSLMRQDPDTILIGEIRDVETAQLTLHAALTGHRVLASVHAPDCTGALYRLMELGVPLPSLLNCLNGVLAQQLRPCTQRNGHRRPVAELMDFTTVNRGDLLDCDRLSDLHQLLRNTGKPTP</sequence>
<dbReference type="PANTHER" id="PTHR30258:SF2">
    <property type="entry name" value="COMG OPERON PROTEIN 1"/>
    <property type="match status" value="1"/>
</dbReference>
<accession>A0ABT1WIV0</accession>
<evidence type="ECO:0000256" key="3">
    <source>
        <dbReference type="ARBA" id="ARBA00022840"/>
    </source>
</evidence>